<gene>
    <name evidence="13" type="ORF">SPAPADRAFT_137135</name>
</gene>
<evidence type="ECO:0000256" key="4">
    <source>
        <dbReference type="ARBA" id="ARBA00022722"/>
    </source>
</evidence>
<evidence type="ECO:0000256" key="7">
    <source>
        <dbReference type="ARBA" id="ARBA00022801"/>
    </source>
</evidence>
<evidence type="ECO:0000256" key="5">
    <source>
        <dbReference type="ARBA" id="ARBA00022737"/>
    </source>
</evidence>
<comment type="subcellular location">
    <subcellularLocation>
        <location evidence="1">Cytoplasm</location>
    </subcellularLocation>
</comment>
<keyword evidence="14" id="KW-1185">Reference proteome</keyword>
<proteinExistence type="inferred from homology"/>
<dbReference type="HOGENOM" id="CLU_014293_1_1_1"/>
<dbReference type="GO" id="GO:0036266">
    <property type="term" value="C:Cdc48p-Npl4p-Vms1p AAA ATPase complex"/>
    <property type="evidence" value="ECO:0007669"/>
    <property type="project" value="EnsemblFungi"/>
</dbReference>
<sequence length="602" mass="68091">MPEAPIRPSELYIYDLPSKVLDSLELLYFDSNTSANIDVSALSTKEPEVVAEKTANKDTDFYKSDFYRYNLKRSLQNLPAITEDEFEELIERTSIESLSGSDSESNTDDDDEEEEEEQDESNPREDRLQTLMKRLELENANDDENESTVSFLNTKSAYLLFKSPYVSSSEKAYGIYKSLFTQEQLLNANPMTELKQFSQLKTKKSALFMIGGGHFAGAIISHTPKNTRGNAPTAKESILEQGVNIVISKTFHRYTTRRKQGGSQSASDNARGKANSAGSSIRRYNEQALIQEVRELLQEWKSHLNECVSIFIRANGASNKKILVGYEGAVLQNNDPRIRSFPFTTKRATTSELKRAWVELAYLKEVPIPKASLKTPEVKRAKSPSPAKIEKPKEQIRAEEVSAELISLLKKQKAPKLISFIKQNKIDVDSFRLQPEDRFTHSPTLLHYASVNSLNHMVQILVVNLKANPTVLNKAGRTPAEVASDAETRKVFQIVRHKLGESYCDWKLAKVGPAKSKEEFDREEQEKNEQIKLEQQKLIQEELAKKTEMELRKPKIQSSGSLATPGADALNMSGLSEQQKMRIMREQRARAAEARMKMLQGK</sequence>
<reference evidence="13 14" key="1">
    <citation type="journal article" date="2011" name="Proc. Natl. Acad. Sci. U.S.A.">
        <title>Comparative genomics of xylose-fermenting fungi for enhanced biofuel production.</title>
        <authorList>
            <person name="Wohlbach D.J."/>
            <person name="Kuo A."/>
            <person name="Sato T.K."/>
            <person name="Potts K.M."/>
            <person name="Salamov A.A."/>
            <person name="LaButti K.M."/>
            <person name="Sun H."/>
            <person name="Clum A."/>
            <person name="Pangilinan J.L."/>
            <person name="Lindquist E.A."/>
            <person name="Lucas S."/>
            <person name="Lapidus A."/>
            <person name="Jin M."/>
            <person name="Gunawan C."/>
            <person name="Balan V."/>
            <person name="Dale B.E."/>
            <person name="Jeffries T.W."/>
            <person name="Zinkel R."/>
            <person name="Barry K.W."/>
            <person name="Grigoriev I.V."/>
            <person name="Gasch A.P."/>
        </authorList>
    </citation>
    <scope>NUCLEOTIDE SEQUENCE [LARGE SCALE GENOMIC DNA]</scope>
    <source>
        <strain evidence="14">NRRL Y-27907 / 11-Y1</strain>
    </source>
</reference>
<comment type="domain">
    <text evidence="10">The VLRF1 domain mediates binding to the 60S ribosomal subunit.</text>
</comment>
<dbReference type="GO" id="GO:0036503">
    <property type="term" value="P:ERAD pathway"/>
    <property type="evidence" value="ECO:0007669"/>
    <property type="project" value="EnsemblFungi"/>
</dbReference>
<evidence type="ECO:0000256" key="3">
    <source>
        <dbReference type="ARBA" id="ARBA00022490"/>
    </source>
</evidence>
<feature type="domain" description="VLRF1" evidence="12">
    <location>
        <begin position="201"/>
        <end position="363"/>
    </location>
</feature>
<keyword evidence="7 10" id="KW-0378">Hydrolase</keyword>
<evidence type="ECO:0000256" key="10">
    <source>
        <dbReference type="PROSITE-ProRule" id="PRU01389"/>
    </source>
</evidence>
<evidence type="ECO:0000256" key="1">
    <source>
        <dbReference type="ARBA" id="ARBA00004496"/>
    </source>
</evidence>
<dbReference type="GO" id="GO:0005829">
    <property type="term" value="C:cytosol"/>
    <property type="evidence" value="ECO:0007669"/>
    <property type="project" value="EnsemblFungi"/>
</dbReference>
<feature type="region of interest" description="Disordered" evidence="11">
    <location>
        <begin position="92"/>
        <end position="127"/>
    </location>
</feature>
<dbReference type="eggNOG" id="KOG2505">
    <property type="taxonomic scope" value="Eukaryota"/>
</dbReference>
<dbReference type="GO" id="GO:0072671">
    <property type="term" value="P:mitochondria-associated ubiquitin-dependent protein catabolic process"/>
    <property type="evidence" value="ECO:0007669"/>
    <property type="project" value="EnsemblFungi"/>
</dbReference>
<dbReference type="InterPro" id="IPR041175">
    <property type="entry name" value="VLRF1/Vms1"/>
</dbReference>
<dbReference type="OMA" id="GPHIFMC"/>
<feature type="compositionally biased region" description="Low complexity" evidence="11">
    <location>
        <begin position="95"/>
        <end position="104"/>
    </location>
</feature>
<dbReference type="Pfam" id="PF18826">
    <property type="entry name" value="bVLRF1"/>
    <property type="match status" value="1"/>
</dbReference>
<keyword evidence="4 10" id="KW-0540">Nuclease</keyword>
<dbReference type="RefSeq" id="XP_007374235.1">
    <property type="nucleotide sequence ID" value="XM_007374173.1"/>
</dbReference>
<dbReference type="OrthoDB" id="429841at2759"/>
<feature type="region of interest" description="Disordered" evidence="11">
    <location>
        <begin position="255"/>
        <end position="279"/>
    </location>
</feature>
<dbReference type="GO" id="GO:0004045">
    <property type="term" value="F:peptidyl-tRNA hydrolase activity"/>
    <property type="evidence" value="ECO:0007669"/>
    <property type="project" value="EnsemblFungi"/>
</dbReference>
<dbReference type="STRING" id="619300.G3ALW1"/>
<keyword evidence="9" id="KW-0175">Coiled coil</keyword>
<dbReference type="GO" id="GO:0071630">
    <property type="term" value="P:nuclear protein quality control by the ubiquitin-proteasome system"/>
    <property type="evidence" value="ECO:0007669"/>
    <property type="project" value="EnsemblFungi"/>
</dbReference>
<dbReference type="KEGG" id="spaa:SPAPADRAFT_137135"/>
<dbReference type="InterPro" id="IPR047139">
    <property type="entry name" value="ANKZ1/VMS1"/>
</dbReference>
<evidence type="ECO:0000256" key="2">
    <source>
        <dbReference type="ARBA" id="ARBA00009262"/>
    </source>
</evidence>
<dbReference type="PANTHER" id="PTHR16036">
    <property type="entry name" value="ANKYRIN REPEAT AND ZINC FINGER DOMAIN-CONTAINING PROTEIN 1"/>
    <property type="match status" value="1"/>
</dbReference>
<evidence type="ECO:0000256" key="9">
    <source>
        <dbReference type="ARBA" id="ARBA00023054"/>
    </source>
</evidence>
<keyword evidence="6 10" id="KW-0255">Endonuclease</keyword>
<dbReference type="InterPro" id="IPR036770">
    <property type="entry name" value="Ankyrin_rpt-contain_sf"/>
</dbReference>
<comment type="similarity">
    <text evidence="2 10">Belongs to the ANKZF1/VMS1 family.</text>
</comment>
<name>G3ALW1_SPAPN</name>
<dbReference type="EMBL" id="GL996501">
    <property type="protein sequence ID" value="EGW32720.1"/>
    <property type="molecule type" value="Genomic_DNA"/>
</dbReference>
<keyword evidence="8" id="KW-0040">ANK repeat</keyword>
<keyword evidence="3 10" id="KW-0963">Cytoplasm</keyword>
<dbReference type="GO" id="GO:0005789">
    <property type="term" value="C:endoplasmic reticulum membrane"/>
    <property type="evidence" value="ECO:0007669"/>
    <property type="project" value="EnsemblFungi"/>
</dbReference>
<organism evidence="14">
    <name type="scientific">Spathaspora passalidarum (strain NRRL Y-27907 / 11-Y1)</name>
    <dbReference type="NCBI Taxonomy" id="619300"/>
    <lineage>
        <taxon>Eukaryota</taxon>
        <taxon>Fungi</taxon>
        <taxon>Dikarya</taxon>
        <taxon>Ascomycota</taxon>
        <taxon>Saccharomycotina</taxon>
        <taxon>Pichiomycetes</taxon>
        <taxon>Debaryomycetaceae</taxon>
        <taxon>Spathaspora</taxon>
    </lineage>
</organism>
<evidence type="ECO:0000313" key="14">
    <source>
        <dbReference type="Proteomes" id="UP000000709"/>
    </source>
</evidence>
<dbReference type="Gene3D" id="1.25.40.20">
    <property type="entry name" value="Ankyrin repeat-containing domain"/>
    <property type="match status" value="1"/>
</dbReference>
<evidence type="ECO:0000256" key="11">
    <source>
        <dbReference type="SAM" id="MobiDB-lite"/>
    </source>
</evidence>
<feature type="compositionally biased region" description="Acidic residues" evidence="11">
    <location>
        <begin position="105"/>
        <end position="120"/>
    </location>
</feature>
<dbReference type="Proteomes" id="UP000000709">
    <property type="component" value="Unassembled WGS sequence"/>
</dbReference>
<dbReference type="PROSITE" id="PS52044">
    <property type="entry name" value="VLRF1"/>
    <property type="match status" value="1"/>
</dbReference>
<feature type="region of interest" description="Disordered" evidence="11">
    <location>
        <begin position="550"/>
        <end position="577"/>
    </location>
</feature>
<evidence type="ECO:0000256" key="6">
    <source>
        <dbReference type="ARBA" id="ARBA00022759"/>
    </source>
</evidence>
<dbReference type="GeneID" id="18870016"/>
<evidence type="ECO:0000313" key="13">
    <source>
        <dbReference type="EMBL" id="EGW32720.1"/>
    </source>
</evidence>
<dbReference type="InParanoid" id="G3ALW1"/>
<evidence type="ECO:0000259" key="12">
    <source>
        <dbReference type="PROSITE" id="PS52044"/>
    </source>
</evidence>
<dbReference type="GO" id="GO:0072344">
    <property type="term" value="P:rescue of stalled ribosome"/>
    <property type="evidence" value="ECO:0007669"/>
    <property type="project" value="EnsemblFungi"/>
</dbReference>
<accession>G3ALW1</accession>
<dbReference type="GO" id="GO:0004521">
    <property type="term" value="F:RNA endonuclease activity"/>
    <property type="evidence" value="ECO:0007669"/>
    <property type="project" value="EnsemblFungi"/>
</dbReference>
<keyword evidence="5" id="KW-0677">Repeat</keyword>
<dbReference type="SUPFAM" id="SSF48403">
    <property type="entry name" value="Ankyrin repeat"/>
    <property type="match status" value="1"/>
</dbReference>
<dbReference type="FunCoup" id="G3ALW1">
    <property type="interactions" value="191"/>
</dbReference>
<dbReference type="AlphaFoldDB" id="G3ALW1"/>
<protein>
    <recommendedName>
        <fullName evidence="12">VLRF1 domain-containing protein</fullName>
    </recommendedName>
</protein>
<dbReference type="PANTHER" id="PTHR16036:SF2">
    <property type="entry name" value="TRNA ENDONUCLEASE ANKZF1"/>
    <property type="match status" value="1"/>
</dbReference>
<evidence type="ECO:0000256" key="8">
    <source>
        <dbReference type="ARBA" id="ARBA00023043"/>
    </source>
</evidence>
<feature type="active site" evidence="10">
    <location>
        <position position="264"/>
    </location>
</feature>